<organism evidence="2">
    <name type="scientific">viral metagenome</name>
    <dbReference type="NCBI Taxonomy" id="1070528"/>
    <lineage>
        <taxon>unclassified sequences</taxon>
        <taxon>metagenomes</taxon>
        <taxon>organismal metagenomes</taxon>
    </lineage>
</organism>
<protein>
    <recommendedName>
        <fullName evidence="1">RNase H type-1 domain-containing protein</fullName>
    </recommendedName>
</protein>
<dbReference type="EMBL" id="MN740004">
    <property type="protein sequence ID" value="QHT82799.1"/>
    <property type="molecule type" value="Genomic_DNA"/>
</dbReference>
<name>A0A6C0HQK6_9ZZZZ</name>
<dbReference type="Pfam" id="PF13456">
    <property type="entry name" value="RVT_3"/>
    <property type="match status" value="1"/>
</dbReference>
<feature type="domain" description="RNase H type-1" evidence="1">
    <location>
        <begin position="20"/>
        <end position="151"/>
    </location>
</feature>
<reference evidence="2" key="1">
    <citation type="journal article" date="2020" name="Nature">
        <title>Giant virus diversity and host interactions through global metagenomics.</title>
        <authorList>
            <person name="Schulz F."/>
            <person name="Roux S."/>
            <person name="Paez-Espino D."/>
            <person name="Jungbluth S."/>
            <person name="Walsh D.A."/>
            <person name="Denef V.J."/>
            <person name="McMahon K.D."/>
            <person name="Konstantinidis K.T."/>
            <person name="Eloe-Fadrosh E.A."/>
            <person name="Kyrpides N.C."/>
            <person name="Woyke T."/>
        </authorList>
    </citation>
    <scope>NUCLEOTIDE SEQUENCE</scope>
    <source>
        <strain evidence="2">GVMAG-M-3300023184-165</strain>
    </source>
</reference>
<evidence type="ECO:0000313" key="2">
    <source>
        <dbReference type="EMBL" id="QHT82799.1"/>
    </source>
</evidence>
<dbReference type="PROSITE" id="PS50879">
    <property type="entry name" value="RNASE_H_1"/>
    <property type="match status" value="1"/>
</dbReference>
<dbReference type="InterPro" id="IPR002156">
    <property type="entry name" value="RNaseH_domain"/>
</dbReference>
<dbReference type="AlphaFoldDB" id="A0A6C0HQK6"/>
<proteinExistence type="predicted"/>
<dbReference type="GO" id="GO:0003676">
    <property type="term" value="F:nucleic acid binding"/>
    <property type="evidence" value="ECO:0007669"/>
    <property type="project" value="InterPro"/>
</dbReference>
<dbReference type="SUPFAM" id="SSF53098">
    <property type="entry name" value="Ribonuclease H-like"/>
    <property type="match status" value="1"/>
</dbReference>
<dbReference type="InterPro" id="IPR012337">
    <property type="entry name" value="RNaseH-like_sf"/>
</dbReference>
<dbReference type="PANTHER" id="PTHR48475:SF1">
    <property type="entry name" value="RNASE H TYPE-1 DOMAIN-CONTAINING PROTEIN"/>
    <property type="match status" value="1"/>
</dbReference>
<dbReference type="PANTHER" id="PTHR48475">
    <property type="entry name" value="RIBONUCLEASE H"/>
    <property type="match status" value="1"/>
</dbReference>
<accession>A0A6C0HQK6</accession>
<dbReference type="InterPro" id="IPR036397">
    <property type="entry name" value="RNaseH_sf"/>
</dbReference>
<sequence>MFSPVIKLPQAIAITKNQETQDNYVLFFDGCCKGNPGPGGAGAVIYNNGIELWADCVFVGKKITNNIAEYTGLIIGLKQSAKLGIKNIAVNGDSQLVIKQMNGIYKVTSENLVELYKTAKQLEKSFDSISYNHVYRKDNKRADELSNQGLLKIQ</sequence>
<dbReference type="CDD" id="cd09279">
    <property type="entry name" value="RNase_HI_like"/>
    <property type="match status" value="1"/>
</dbReference>
<dbReference type="Gene3D" id="3.30.420.10">
    <property type="entry name" value="Ribonuclease H-like superfamily/Ribonuclease H"/>
    <property type="match status" value="1"/>
</dbReference>
<dbReference type="GO" id="GO:0004523">
    <property type="term" value="F:RNA-DNA hybrid ribonuclease activity"/>
    <property type="evidence" value="ECO:0007669"/>
    <property type="project" value="InterPro"/>
</dbReference>
<evidence type="ECO:0000259" key="1">
    <source>
        <dbReference type="PROSITE" id="PS50879"/>
    </source>
</evidence>